<evidence type="ECO:0000313" key="3">
    <source>
        <dbReference type="Proteomes" id="UP000784919"/>
    </source>
</evidence>
<organism evidence="2 3">
    <name type="scientific">Claviceps arundinis</name>
    <dbReference type="NCBI Taxonomy" id="1623583"/>
    <lineage>
        <taxon>Eukaryota</taxon>
        <taxon>Fungi</taxon>
        <taxon>Dikarya</taxon>
        <taxon>Ascomycota</taxon>
        <taxon>Pezizomycotina</taxon>
        <taxon>Sordariomycetes</taxon>
        <taxon>Hypocreomycetidae</taxon>
        <taxon>Hypocreales</taxon>
        <taxon>Clavicipitaceae</taxon>
        <taxon>Claviceps</taxon>
    </lineage>
</organism>
<dbReference type="Proteomes" id="UP000784919">
    <property type="component" value="Unassembled WGS sequence"/>
</dbReference>
<evidence type="ECO:0000313" key="2">
    <source>
        <dbReference type="EMBL" id="KAG5960095.1"/>
    </source>
</evidence>
<dbReference type="EMBL" id="SRPS01000300">
    <property type="protein sequence ID" value="KAG5960095.1"/>
    <property type="molecule type" value="Genomic_DNA"/>
</dbReference>
<feature type="region of interest" description="Disordered" evidence="1">
    <location>
        <begin position="49"/>
        <end position="70"/>
    </location>
</feature>
<comment type="caution">
    <text evidence="2">The sequence shown here is derived from an EMBL/GenBank/DDBJ whole genome shotgun (WGS) entry which is preliminary data.</text>
</comment>
<evidence type="ECO:0000256" key="1">
    <source>
        <dbReference type="SAM" id="MobiDB-lite"/>
    </source>
</evidence>
<proteinExistence type="predicted"/>
<gene>
    <name evidence="2" type="ORF">E4U56_004663</name>
</gene>
<accession>A0A9P7SMH8</accession>
<feature type="region of interest" description="Disordered" evidence="1">
    <location>
        <begin position="1"/>
        <end position="32"/>
    </location>
</feature>
<protein>
    <submittedName>
        <fullName evidence="2">Uncharacterized protein</fullName>
    </submittedName>
</protein>
<reference evidence="2" key="1">
    <citation type="journal article" date="2020" name="bioRxiv">
        <title>Whole genome comparisons of ergot fungi reveals the divergence and evolution of species within the genus Claviceps are the result of varying mechanisms driving genome evolution and host range expansion.</title>
        <authorList>
            <person name="Wyka S.A."/>
            <person name="Mondo S.J."/>
            <person name="Liu M."/>
            <person name="Dettman J."/>
            <person name="Nalam V."/>
            <person name="Broders K.D."/>
        </authorList>
    </citation>
    <scope>NUCLEOTIDE SEQUENCE</scope>
    <source>
        <strain evidence="2">CCC 1102</strain>
    </source>
</reference>
<feature type="compositionally biased region" description="Low complexity" evidence="1">
    <location>
        <begin position="54"/>
        <end position="63"/>
    </location>
</feature>
<sequence length="119" mass="13253">MASQRHLSCRAPAKSRSSTLGPDGTRRASNGLISLTNITDRSSIEVLPRTSRMPLLPQPDQHLPQPPPSQPDVLALMMNTVAIQYYDWTGYFKETVSEISFGFARSILTQVDLILLQQK</sequence>
<name>A0A9P7SMH8_9HYPO</name>
<dbReference type="AlphaFoldDB" id="A0A9P7SMH8"/>